<feature type="non-terminal residue" evidence="10">
    <location>
        <position position="687"/>
    </location>
</feature>
<feature type="compositionally biased region" description="Low complexity" evidence="9">
    <location>
        <begin position="152"/>
        <end position="165"/>
    </location>
</feature>
<dbReference type="GO" id="GO:0042800">
    <property type="term" value="F:histone H3K4 methyltransferase activity"/>
    <property type="evidence" value="ECO:0007669"/>
    <property type="project" value="TreeGrafter"/>
</dbReference>
<keyword evidence="4" id="KW-0863">Zinc-finger</keyword>
<keyword evidence="3" id="KW-0677">Repeat</keyword>
<feature type="region of interest" description="Disordered" evidence="9">
    <location>
        <begin position="357"/>
        <end position="406"/>
    </location>
</feature>
<gene>
    <name evidence="10" type="ORF">L9F63_016948</name>
</gene>
<keyword evidence="2" id="KW-0479">Metal-binding</keyword>
<dbReference type="GO" id="GO:0008270">
    <property type="term" value="F:zinc ion binding"/>
    <property type="evidence" value="ECO:0007669"/>
    <property type="project" value="UniProtKB-KW"/>
</dbReference>
<evidence type="ECO:0000256" key="2">
    <source>
        <dbReference type="ARBA" id="ARBA00022723"/>
    </source>
</evidence>
<feature type="compositionally biased region" description="Low complexity" evidence="9">
    <location>
        <begin position="588"/>
        <end position="627"/>
    </location>
</feature>
<feature type="non-terminal residue" evidence="10">
    <location>
        <position position="1"/>
    </location>
</feature>
<comment type="caution">
    <text evidence="10">The sequence shown here is derived from an EMBL/GenBank/DDBJ whole genome shotgun (WGS) entry which is preliminary data.</text>
</comment>
<feature type="compositionally biased region" description="Basic residues" evidence="9">
    <location>
        <begin position="485"/>
        <end position="498"/>
    </location>
</feature>
<evidence type="ECO:0008006" key="12">
    <source>
        <dbReference type="Google" id="ProtNLM"/>
    </source>
</evidence>
<feature type="region of interest" description="Disordered" evidence="9">
    <location>
        <begin position="241"/>
        <end position="269"/>
    </location>
</feature>
<keyword evidence="7" id="KW-0804">Transcription</keyword>
<dbReference type="Proteomes" id="UP001233999">
    <property type="component" value="Unassembled WGS sequence"/>
</dbReference>
<sequence>PHFLHPCLRSQQLSACGISLFHDCSIVIGAIMMLHTSNYTVVHGLNQRYDTRSADFSFGISCTANDKELLEMGNDFNILEYADPELDNVTGEDNSKEEHKGEKKELPVKDGDNKPDKPSRMKLIEMNPATTTTAEGDSAVTTPSAETQSSTPQPVVQQAMQQQSQELRSPQPPPALPQKLYDVPTATGHLQRLPPGHLQVQQQRVQMRIGPGGIVPGVREGPARVVSVVPSSPIIQHSGVGVSRMGLAPPPPPPPYPGPPPPYPGPCQQEQPLLLEDLLEQEKREQEKQQQNQPLMSQQAQPTTASASPPLLSDVDFERLRADVLGSTTPTGGSPPQGIPEEICKGVKKYEAELSESQGLLPSPSLVPVSTLRPPYPPRPVPQPQSKMIDWQPSPSPGMEPKLGPSGIIVRQQSAPGLPQGEPTVRPIALFNAPVLPAPSLPPENIMTEQDRQTQQQYEQWLNHQNQILTSQLKYYETEVSKLRKHRKSLNSKQRQLRKSGNELAEADARELQRITTEQSALQKHLDSSRKQSRQHSMLMQEYRQKQQQKQRQQQGGGSGLLIGPPSSQQQSVVIHSPLGPPASSPVHHPSTPQSPMMSPSQSPMMQQHSPLQSPGPLLSHSPGPGSVTSMLQHSPGNNSGMSPHSLQPSPRMGTPHSQNINGDQRKSYKQNGKGKHENHQRNKQEK</sequence>
<evidence type="ECO:0000256" key="4">
    <source>
        <dbReference type="ARBA" id="ARBA00022771"/>
    </source>
</evidence>
<feature type="region of interest" description="Disordered" evidence="9">
    <location>
        <begin position="485"/>
        <end position="687"/>
    </location>
</feature>
<dbReference type="PANTHER" id="PTHR45888:SF6">
    <property type="entry name" value="HL01030P-RELATED"/>
    <property type="match status" value="1"/>
</dbReference>
<dbReference type="PANTHER" id="PTHR45888">
    <property type="entry name" value="HL01030P-RELATED"/>
    <property type="match status" value="1"/>
</dbReference>
<feature type="compositionally biased region" description="Polar residues" evidence="9">
    <location>
        <begin position="628"/>
        <end position="649"/>
    </location>
</feature>
<evidence type="ECO:0000256" key="8">
    <source>
        <dbReference type="ARBA" id="ARBA00023242"/>
    </source>
</evidence>
<evidence type="ECO:0000256" key="5">
    <source>
        <dbReference type="ARBA" id="ARBA00022833"/>
    </source>
</evidence>
<name>A0AAD7ZZQ6_DIPPU</name>
<comment type="subcellular location">
    <subcellularLocation>
        <location evidence="1">Nucleus</location>
    </subcellularLocation>
</comment>
<keyword evidence="8" id="KW-0539">Nucleus</keyword>
<proteinExistence type="predicted"/>
<keyword evidence="5" id="KW-0862">Zinc</keyword>
<evidence type="ECO:0000256" key="9">
    <source>
        <dbReference type="SAM" id="MobiDB-lite"/>
    </source>
</evidence>
<feature type="compositionally biased region" description="Pro residues" evidence="9">
    <location>
        <begin position="374"/>
        <end position="383"/>
    </location>
</feature>
<evidence type="ECO:0000256" key="6">
    <source>
        <dbReference type="ARBA" id="ARBA00023015"/>
    </source>
</evidence>
<dbReference type="GO" id="GO:0044666">
    <property type="term" value="C:MLL3/4 complex"/>
    <property type="evidence" value="ECO:0007669"/>
    <property type="project" value="TreeGrafter"/>
</dbReference>
<evidence type="ECO:0000256" key="7">
    <source>
        <dbReference type="ARBA" id="ARBA00023163"/>
    </source>
</evidence>
<reference evidence="10" key="2">
    <citation type="submission" date="2023-05" db="EMBL/GenBank/DDBJ databases">
        <authorList>
            <person name="Fouks B."/>
        </authorList>
    </citation>
    <scope>NUCLEOTIDE SEQUENCE</scope>
    <source>
        <strain evidence="10">Stay&amp;Tobe</strain>
        <tissue evidence="10">Testes</tissue>
    </source>
</reference>
<dbReference type="GO" id="GO:0003713">
    <property type="term" value="F:transcription coactivator activity"/>
    <property type="evidence" value="ECO:0007669"/>
    <property type="project" value="TreeGrafter"/>
</dbReference>
<evidence type="ECO:0000313" key="10">
    <source>
        <dbReference type="EMBL" id="KAJ9589925.1"/>
    </source>
</evidence>
<feature type="compositionally biased region" description="Basic and acidic residues" evidence="9">
    <location>
        <begin position="675"/>
        <end position="687"/>
    </location>
</feature>
<keyword evidence="6" id="KW-0805">Transcription regulation</keyword>
<evidence type="ECO:0000313" key="11">
    <source>
        <dbReference type="Proteomes" id="UP001233999"/>
    </source>
</evidence>
<feature type="region of interest" description="Disordered" evidence="9">
    <location>
        <begin position="283"/>
        <end position="311"/>
    </location>
</feature>
<organism evidence="10 11">
    <name type="scientific">Diploptera punctata</name>
    <name type="common">Pacific beetle cockroach</name>
    <dbReference type="NCBI Taxonomy" id="6984"/>
    <lineage>
        <taxon>Eukaryota</taxon>
        <taxon>Metazoa</taxon>
        <taxon>Ecdysozoa</taxon>
        <taxon>Arthropoda</taxon>
        <taxon>Hexapoda</taxon>
        <taxon>Insecta</taxon>
        <taxon>Pterygota</taxon>
        <taxon>Neoptera</taxon>
        <taxon>Polyneoptera</taxon>
        <taxon>Dictyoptera</taxon>
        <taxon>Blattodea</taxon>
        <taxon>Blaberoidea</taxon>
        <taxon>Blaberidae</taxon>
        <taxon>Diplopterinae</taxon>
        <taxon>Diploptera</taxon>
    </lineage>
</organism>
<dbReference type="EMBL" id="JASPKZ010004585">
    <property type="protein sequence ID" value="KAJ9589925.1"/>
    <property type="molecule type" value="Genomic_DNA"/>
</dbReference>
<feature type="region of interest" description="Disordered" evidence="9">
    <location>
        <begin position="87"/>
        <end position="177"/>
    </location>
</feature>
<dbReference type="GO" id="GO:0045944">
    <property type="term" value="P:positive regulation of transcription by RNA polymerase II"/>
    <property type="evidence" value="ECO:0007669"/>
    <property type="project" value="TreeGrafter"/>
</dbReference>
<dbReference type="AlphaFoldDB" id="A0AAD7ZZQ6"/>
<feature type="compositionally biased region" description="Pro residues" evidence="9">
    <location>
        <begin position="248"/>
        <end position="265"/>
    </location>
</feature>
<evidence type="ECO:0000256" key="3">
    <source>
        <dbReference type="ARBA" id="ARBA00022737"/>
    </source>
</evidence>
<keyword evidence="11" id="KW-1185">Reference proteome</keyword>
<accession>A0AAD7ZZQ6</accession>
<protein>
    <recommendedName>
        <fullName evidence="12">Histone-lysine N-methyltransferase MLL3</fullName>
    </recommendedName>
</protein>
<feature type="compositionally biased region" description="Polar residues" evidence="9">
    <location>
        <begin position="296"/>
        <end position="307"/>
    </location>
</feature>
<evidence type="ECO:0000256" key="1">
    <source>
        <dbReference type="ARBA" id="ARBA00004123"/>
    </source>
</evidence>
<feature type="compositionally biased region" description="Basic and acidic residues" evidence="9">
    <location>
        <begin position="93"/>
        <end position="123"/>
    </location>
</feature>
<feature type="compositionally biased region" description="Polar residues" evidence="9">
    <location>
        <begin position="128"/>
        <end position="151"/>
    </location>
</feature>
<reference evidence="10" key="1">
    <citation type="journal article" date="2023" name="IScience">
        <title>Live-bearing cockroach genome reveals convergent evolutionary mechanisms linked to viviparity in insects and beyond.</title>
        <authorList>
            <person name="Fouks B."/>
            <person name="Harrison M.C."/>
            <person name="Mikhailova A.A."/>
            <person name="Marchal E."/>
            <person name="English S."/>
            <person name="Carruthers M."/>
            <person name="Jennings E.C."/>
            <person name="Chiamaka E.L."/>
            <person name="Frigard R.A."/>
            <person name="Pippel M."/>
            <person name="Attardo G.M."/>
            <person name="Benoit J.B."/>
            <person name="Bornberg-Bauer E."/>
            <person name="Tobe S.S."/>
        </authorList>
    </citation>
    <scope>NUCLEOTIDE SEQUENCE</scope>
    <source>
        <strain evidence="10">Stay&amp;Tobe</strain>
    </source>
</reference>